<reference evidence="10" key="1">
    <citation type="submission" date="2020-01" db="EMBL/GenBank/DDBJ databases">
        <title>Genome Sequencing of Three Apophysomyces-Like Fungal Strains Confirms a Novel Fungal Genus in the Mucoromycota with divergent Burkholderia-like Endosymbiotic Bacteria.</title>
        <authorList>
            <person name="Stajich J.E."/>
            <person name="Macias A.M."/>
            <person name="Carter-House D."/>
            <person name="Lovett B."/>
            <person name="Kasson L.R."/>
            <person name="Berry K."/>
            <person name="Grigoriev I."/>
            <person name="Chang Y."/>
            <person name="Spatafora J."/>
            <person name="Kasson M.T."/>
        </authorList>
    </citation>
    <scope>NUCLEOTIDE SEQUENCE</scope>
    <source>
        <strain evidence="10">NRRL A-21654</strain>
    </source>
</reference>
<evidence type="ECO:0000256" key="5">
    <source>
        <dbReference type="ARBA" id="ARBA00022786"/>
    </source>
</evidence>
<dbReference type="AlphaFoldDB" id="A0A8H7BN57"/>
<dbReference type="GO" id="GO:0140492">
    <property type="term" value="F:metal-dependent deubiquitinase activity"/>
    <property type="evidence" value="ECO:0007669"/>
    <property type="project" value="InterPro"/>
</dbReference>
<dbReference type="FunFam" id="3.40.140.10:FF:000033">
    <property type="entry name" value="AMSH-like protease sst2"/>
    <property type="match status" value="1"/>
</dbReference>
<dbReference type="InterPro" id="IPR037518">
    <property type="entry name" value="MPN"/>
</dbReference>
<dbReference type="Gene3D" id="1.20.58.80">
    <property type="entry name" value="Phosphotransferase system, lactose/cellobiose-type IIA subunit"/>
    <property type="match status" value="1"/>
</dbReference>
<dbReference type="SUPFAM" id="SSF102712">
    <property type="entry name" value="JAB1/MPN domain"/>
    <property type="match status" value="1"/>
</dbReference>
<dbReference type="SUPFAM" id="SSF140856">
    <property type="entry name" value="USP8 N-terminal domain-like"/>
    <property type="match status" value="1"/>
</dbReference>
<dbReference type="InterPro" id="IPR044098">
    <property type="entry name" value="STAMBP/STALP-like_MPN"/>
</dbReference>
<evidence type="ECO:0000256" key="7">
    <source>
        <dbReference type="ARBA" id="ARBA00022833"/>
    </source>
</evidence>
<dbReference type="GO" id="GO:0016020">
    <property type="term" value="C:membrane"/>
    <property type="evidence" value="ECO:0007669"/>
    <property type="project" value="TreeGrafter"/>
</dbReference>
<dbReference type="GO" id="GO:0061578">
    <property type="term" value="F:K63-linked deubiquitinase activity"/>
    <property type="evidence" value="ECO:0007669"/>
    <property type="project" value="InterPro"/>
</dbReference>
<comment type="caution">
    <text evidence="10">The sequence shown here is derived from an EMBL/GenBank/DDBJ whole genome shotgun (WGS) entry which is preliminary data.</text>
</comment>
<dbReference type="PANTHER" id="PTHR12947">
    <property type="entry name" value="AMSH-LIKE PROTEASE"/>
    <property type="match status" value="1"/>
</dbReference>
<gene>
    <name evidence="10" type="ORF">EC973_002905</name>
</gene>
<evidence type="ECO:0000256" key="4">
    <source>
        <dbReference type="ARBA" id="ARBA00022723"/>
    </source>
</evidence>
<evidence type="ECO:0000256" key="6">
    <source>
        <dbReference type="ARBA" id="ARBA00022801"/>
    </source>
</evidence>
<dbReference type="GO" id="GO:0006508">
    <property type="term" value="P:proteolysis"/>
    <property type="evidence" value="ECO:0007669"/>
    <property type="project" value="UniProtKB-KW"/>
</dbReference>
<dbReference type="EMBL" id="JABAYA010000185">
    <property type="protein sequence ID" value="KAF7722633.1"/>
    <property type="molecule type" value="Genomic_DNA"/>
</dbReference>
<keyword evidence="11" id="KW-1185">Reference proteome</keyword>
<name>A0A8H7BN57_9FUNG</name>
<keyword evidence="4" id="KW-0479">Metal-binding</keyword>
<keyword evidence="7" id="KW-0862">Zinc</keyword>
<dbReference type="GO" id="GO:0005768">
    <property type="term" value="C:endosome"/>
    <property type="evidence" value="ECO:0007669"/>
    <property type="project" value="TreeGrafter"/>
</dbReference>
<feature type="domain" description="MPN" evidence="9">
    <location>
        <begin position="276"/>
        <end position="404"/>
    </location>
</feature>
<dbReference type="PROSITE" id="PS50249">
    <property type="entry name" value="MPN"/>
    <property type="match status" value="1"/>
</dbReference>
<dbReference type="GO" id="GO:0046872">
    <property type="term" value="F:metal ion binding"/>
    <property type="evidence" value="ECO:0007669"/>
    <property type="project" value="UniProtKB-KW"/>
</dbReference>
<keyword evidence="5" id="KW-0833">Ubl conjugation pathway</keyword>
<sequence>MSSPKSTAELSELATIQVDPRTNIRLYFRSADALIKQARVYKAEGDFQHAYVFYMKYTNLGISELPKHVSYKSSENKESIKRMKETCLEALDALEQMKPIINERHQKYVERLRAEEEAKEAAIAEQHAKQLRGLQDKASQPDVSKEWSLQDALKGVAGVGYDANYSIKSPDENLQTNYPATSFQNLSDGYQYTAARIEKPVSSIPPLLPPKPLLDQRQPHRDAAPAIVPPLPPKPLTETVALPLLPPKLPLEKVDTVLESGPLSTATTERGEPLRILNVPKSLQNVFLEIAQPNTQRNIETCGILAGKLRNNILTVTTLIIPKQTGTSDTCTTENEEELFEFQDKHDLLTFGWIHTHPTQSCFLSSVDLHTHCSYQLMLPEAIAIVCAPKHKPDFGIFRMTDPPGLDIISTCKAERAFHPHPDLPIYTDTNDGHVHLKDYSIKIEDLRA</sequence>
<dbReference type="PANTHER" id="PTHR12947:SF13">
    <property type="entry name" value="FI19924P1"/>
    <property type="match status" value="1"/>
</dbReference>
<keyword evidence="6" id="KW-0378">Hydrolase</keyword>
<evidence type="ECO:0000256" key="3">
    <source>
        <dbReference type="ARBA" id="ARBA00022670"/>
    </source>
</evidence>
<dbReference type="Proteomes" id="UP000605846">
    <property type="component" value="Unassembled WGS sequence"/>
</dbReference>
<comment type="similarity">
    <text evidence="2">Belongs to the peptidase M67C family.</text>
</comment>
<evidence type="ECO:0000313" key="11">
    <source>
        <dbReference type="Proteomes" id="UP000605846"/>
    </source>
</evidence>
<keyword evidence="8" id="KW-0482">Metalloprotease</keyword>
<evidence type="ECO:0000259" key="9">
    <source>
        <dbReference type="PROSITE" id="PS50249"/>
    </source>
</evidence>
<comment type="cofactor">
    <cofactor evidence="1">
        <name>Zn(2+)</name>
        <dbReference type="ChEBI" id="CHEBI:29105"/>
    </cofactor>
</comment>
<protein>
    <recommendedName>
        <fullName evidence="9">MPN domain-containing protein</fullName>
    </recommendedName>
</protein>
<evidence type="ECO:0000256" key="8">
    <source>
        <dbReference type="ARBA" id="ARBA00023049"/>
    </source>
</evidence>
<dbReference type="OrthoDB" id="3640at2759"/>
<accession>A0A8H7BN57</accession>
<evidence type="ECO:0000256" key="1">
    <source>
        <dbReference type="ARBA" id="ARBA00001947"/>
    </source>
</evidence>
<dbReference type="Pfam" id="PF08969">
    <property type="entry name" value="USP8_dimer"/>
    <property type="match status" value="1"/>
</dbReference>
<dbReference type="Pfam" id="PF01398">
    <property type="entry name" value="JAB"/>
    <property type="match status" value="1"/>
</dbReference>
<dbReference type="InterPro" id="IPR015063">
    <property type="entry name" value="USP8_dimer"/>
</dbReference>
<dbReference type="GO" id="GO:0070536">
    <property type="term" value="P:protein K63-linked deubiquitination"/>
    <property type="evidence" value="ECO:0007669"/>
    <property type="project" value="InterPro"/>
</dbReference>
<evidence type="ECO:0000313" key="10">
    <source>
        <dbReference type="EMBL" id="KAF7722633.1"/>
    </source>
</evidence>
<keyword evidence="3" id="KW-0645">Protease</keyword>
<dbReference type="InterPro" id="IPR000555">
    <property type="entry name" value="JAMM/MPN+_dom"/>
</dbReference>
<dbReference type="CDD" id="cd08066">
    <property type="entry name" value="MPN_AMSH_like"/>
    <property type="match status" value="1"/>
</dbReference>
<evidence type="ECO:0000256" key="2">
    <source>
        <dbReference type="ARBA" id="ARBA00010981"/>
    </source>
</evidence>
<dbReference type="Gene3D" id="3.40.140.10">
    <property type="entry name" value="Cytidine Deaminase, domain 2"/>
    <property type="match status" value="1"/>
</dbReference>
<organism evidence="10 11">
    <name type="scientific">Apophysomyces ossiformis</name>
    <dbReference type="NCBI Taxonomy" id="679940"/>
    <lineage>
        <taxon>Eukaryota</taxon>
        <taxon>Fungi</taxon>
        <taxon>Fungi incertae sedis</taxon>
        <taxon>Mucoromycota</taxon>
        <taxon>Mucoromycotina</taxon>
        <taxon>Mucoromycetes</taxon>
        <taxon>Mucorales</taxon>
        <taxon>Mucorineae</taxon>
        <taxon>Mucoraceae</taxon>
        <taxon>Apophysomyces</taxon>
    </lineage>
</organism>
<dbReference type="SMART" id="SM00232">
    <property type="entry name" value="JAB_MPN"/>
    <property type="match status" value="1"/>
</dbReference>
<proteinExistence type="inferred from homology"/>